<feature type="compositionally biased region" description="Pro residues" evidence="2">
    <location>
        <begin position="19"/>
        <end position="36"/>
    </location>
</feature>
<dbReference type="InterPro" id="IPR025997">
    <property type="entry name" value="SBP_2_dom"/>
</dbReference>
<dbReference type="AlphaFoldDB" id="A0A7C1JV83"/>
<name>A0A7C1JV83_9CHLR</name>
<dbReference type="EMBL" id="DSMG01000034">
    <property type="protein sequence ID" value="HDX30308.1"/>
    <property type="molecule type" value="Genomic_DNA"/>
</dbReference>
<protein>
    <submittedName>
        <fullName evidence="5">Sugar ABC transporter substrate-binding protein</fullName>
    </submittedName>
</protein>
<keyword evidence="3" id="KW-0732">Signal</keyword>
<dbReference type="PANTHER" id="PTHR30036:SF8">
    <property type="entry name" value="ABC-TYPE SUGAR TRANSPORT SYSTEM PERIPLASMIC COMPONENT-LIKE PROTEIN"/>
    <property type="match status" value="1"/>
</dbReference>
<dbReference type="Gene3D" id="3.40.50.2300">
    <property type="match status" value="2"/>
</dbReference>
<dbReference type="PANTHER" id="PTHR30036">
    <property type="entry name" value="D-XYLOSE-BINDING PERIPLASMIC PROTEIN"/>
    <property type="match status" value="1"/>
</dbReference>
<evidence type="ECO:0000259" key="4">
    <source>
        <dbReference type="Pfam" id="PF13407"/>
    </source>
</evidence>
<dbReference type="InterPro" id="IPR050555">
    <property type="entry name" value="Bact_Solute-Bind_Prot2"/>
</dbReference>
<comment type="subcellular location">
    <subcellularLocation>
        <location evidence="1">Cell envelope</location>
    </subcellularLocation>
</comment>
<feature type="region of interest" description="Disordered" evidence="2">
    <location>
        <begin position="19"/>
        <end position="67"/>
    </location>
</feature>
<feature type="compositionally biased region" description="Low complexity" evidence="2">
    <location>
        <begin position="37"/>
        <end position="52"/>
    </location>
</feature>
<feature type="chain" id="PRO_5027813173" evidence="3">
    <location>
        <begin position="18"/>
        <end position="390"/>
    </location>
</feature>
<gene>
    <name evidence="5" type="ORF">ENQ20_02315</name>
</gene>
<proteinExistence type="predicted"/>
<evidence type="ECO:0000256" key="1">
    <source>
        <dbReference type="ARBA" id="ARBA00004196"/>
    </source>
</evidence>
<reference evidence="5" key="1">
    <citation type="journal article" date="2020" name="mSystems">
        <title>Genome- and Community-Level Interaction Insights into Carbon Utilization and Element Cycling Functions of Hydrothermarchaeota in Hydrothermal Sediment.</title>
        <authorList>
            <person name="Zhou Z."/>
            <person name="Liu Y."/>
            <person name="Xu W."/>
            <person name="Pan J."/>
            <person name="Luo Z.H."/>
            <person name="Li M."/>
        </authorList>
    </citation>
    <scope>NUCLEOTIDE SEQUENCE [LARGE SCALE GENOMIC DNA]</scope>
    <source>
        <strain evidence="5">SpSt-289</strain>
    </source>
</reference>
<comment type="caution">
    <text evidence="5">The sequence shown here is derived from an EMBL/GenBank/DDBJ whole genome shotgun (WGS) entry which is preliminary data.</text>
</comment>
<evidence type="ECO:0000313" key="5">
    <source>
        <dbReference type="EMBL" id="HDX30308.1"/>
    </source>
</evidence>
<dbReference type="Pfam" id="PF13407">
    <property type="entry name" value="Peripla_BP_4"/>
    <property type="match status" value="1"/>
</dbReference>
<dbReference type="GO" id="GO:0030246">
    <property type="term" value="F:carbohydrate binding"/>
    <property type="evidence" value="ECO:0007669"/>
    <property type="project" value="TreeGrafter"/>
</dbReference>
<evidence type="ECO:0000256" key="2">
    <source>
        <dbReference type="SAM" id="MobiDB-lite"/>
    </source>
</evidence>
<accession>A0A7C1JV83</accession>
<organism evidence="5">
    <name type="scientific">Caldilinea aerophila</name>
    <dbReference type="NCBI Taxonomy" id="133453"/>
    <lineage>
        <taxon>Bacteria</taxon>
        <taxon>Bacillati</taxon>
        <taxon>Chloroflexota</taxon>
        <taxon>Caldilineae</taxon>
        <taxon>Caldilineales</taxon>
        <taxon>Caldilineaceae</taxon>
        <taxon>Caldilinea</taxon>
    </lineage>
</organism>
<dbReference type="GO" id="GO:0030288">
    <property type="term" value="C:outer membrane-bounded periplasmic space"/>
    <property type="evidence" value="ECO:0007669"/>
    <property type="project" value="TreeGrafter"/>
</dbReference>
<dbReference type="SUPFAM" id="SSF53822">
    <property type="entry name" value="Periplasmic binding protein-like I"/>
    <property type="match status" value="1"/>
</dbReference>
<feature type="domain" description="Periplasmic binding protein" evidence="4">
    <location>
        <begin position="81"/>
        <end position="340"/>
    </location>
</feature>
<evidence type="ECO:0000256" key="3">
    <source>
        <dbReference type="SAM" id="SignalP"/>
    </source>
</evidence>
<feature type="signal peptide" evidence="3">
    <location>
        <begin position="1"/>
        <end position="17"/>
    </location>
</feature>
<sequence>MTLLIILSMLIAACGPAATPTPTPVPPTPTPAPQPTEAPTEAAPAEAPAEEATPTEEPAEEAAPAGEVVKATPGQAVKMILMPKFLGILVFDQANQGAQEAHAELGNPEPLQFLGPTPENSVAGQIEILTNAVTQGIQAIMISNNAGDQIAPAAKAAREAGMTVVTWDSPIPSAEGEQVFVAQVDFDETGKVMADMARNILGEDGGKFAVLSASPDAANQNAWIAALQRVLEQPEYANLELVDIVYGNDQSEDSYNQALALVDKYPDLELIMAPTTVGIAAAAKAMQDEGLCDTVKVSGLGLPAEMLEFTLNGCAPQFALWSFKDLGYLTYYVTYLLATGALQGVEGETFEAGRMGVYTIEKDPTREAGLRVLMGPFTIYDASNVEEAAK</sequence>
<dbReference type="InterPro" id="IPR028082">
    <property type="entry name" value="Peripla_BP_I"/>
</dbReference>